<proteinExistence type="predicted"/>
<protein>
    <recommendedName>
        <fullName evidence="3">DUF3800 domain-containing protein</fullName>
    </recommendedName>
</protein>
<sequence length="253" mass="29079">MFTLYFDDSGTHCESDIAVAACLIASDAKWENIHDRWNKIILREDLDKSKDECFHMADCVSGKQPPYDAWSGAKKRSVYREFLALMAESVETGFSCYISKETHRHFISSRHATLVGARPYTYAVRTCIGSTQKFREQREEPFAFVFDQMSQGKGEILDILGKLPQEAKSELRLPSGFDAWIHANKRKLPPLQAADIFAWNVYRIATDRNHPATDWCLMLNEYLPFLKIAPISERQLIENAQALATIQREEHEK</sequence>
<evidence type="ECO:0000313" key="1">
    <source>
        <dbReference type="EMBL" id="SPE27627.1"/>
    </source>
</evidence>
<dbReference type="Pfam" id="PF12686">
    <property type="entry name" value="DUF3800"/>
    <property type="match status" value="1"/>
</dbReference>
<dbReference type="InterPro" id="IPR024524">
    <property type="entry name" value="DUF3800"/>
</dbReference>
<gene>
    <name evidence="1" type="ORF">SBA5_60034</name>
</gene>
<dbReference type="AlphaFoldDB" id="A0A2N9LWN3"/>
<reference evidence="2" key="1">
    <citation type="submission" date="2018-02" db="EMBL/GenBank/DDBJ databases">
        <authorList>
            <person name="Hausmann B."/>
        </authorList>
    </citation>
    <scope>NUCLEOTIDE SEQUENCE [LARGE SCALE GENOMIC DNA]</scope>
    <source>
        <strain evidence="2">Peat soil MAG SbA5</strain>
    </source>
</reference>
<evidence type="ECO:0000313" key="2">
    <source>
        <dbReference type="Proteomes" id="UP000239735"/>
    </source>
</evidence>
<evidence type="ECO:0008006" key="3">
    <source>
        <dbReference type="Google" id="ProtNLM"/>
    </source>
</evidence>
<dbReference type="Proteomes" id="UP000239735">
    <property type="component" value="Unassembled WGS sequence"/>
</dbReference>
<accession>A0A2N9LWN3</accession>
<dbReference type="EMBL" id="OKRB01000119">
    <property type="protein sequence ID" value="SPE27627.1"/>
    <property type="molecule type" value="Genomic_DNA"/>
</dbReference>
<organism evidence="1 2">
    <name type="scientific">Candidatus Sulfuritelmatomonas gaucii</name>
    <dbReference type="NCBI Taxonomy" id="2043161"/>
    <lineage>
        <taxon>Bacteria</taxon>
        <taxon>Pseudomonadati</taxon>
        <taxon>Acidobacteriota</taxon>
        <taxon>Terriglobia</taxon>
        <taxon>Terriglobales</taxon>
        <taxon>Acidobacteriaceae</taxon>
        <taxon>Candidatus Sulfuritelmatomonas</taxon>
    </lineage>
</organism>
<name>A0A2N9LWN3_9BACT</name>